<evidence type="ECO:0000256" key="5">
    <source>
        <dbReference type="SAM" id="SignalP"/>
    </source>
</evidence>
<dbReference type="GO" id="GO:0020037">
    <property type="term" value="F:heme binding"/>
    <property type="evidence" value="ECO:0007669"/>
    <property type="project" value="InterPro"/>
</dbReference>
<dbReference type="Proteomes" id="UP000249185">
    <property type="component" value="Unassembled WGS sequence"/>
</dbReference>
<proteinExistence type="predicted"/>
<dbReference type="SUPFAM" id="SSF46626">
    <property type="entry name" value="Cytochrome c"/>
    <property type="match status" value="1"/>
</dbReference>
<evidence type="ECO:0000256" key="4">
    <source>
        <dbReference type="PROSITE-ProRule" id="PRU00433"/>
    </source>
</evidence>
<name>A0A2W5NBN9_RHOSU</name>
<dbReference type="InterPro" id="IPR009056">
    <property type="entry name" value="Cyt_c-like_dom"/>
</dbReference>
<dbReference type="EMBL" id="QFPW01000006">
    <property type="protein sequence ID" value="PZQ49908.1"/>
    <property type="molecule type" value="Genomic_DNA"/>
</dbReference>
<dbReference type="GO" id="GO:0046872">
    <property type="term" value="F:metal ion binding"/>
    <property type="evidence" value="ECO:0007669"/>
    <property type="project" value="UniProtKB-KW"/>
</dbReference>
<gene>
    <name evidence="7" type="ORF">DI556_10675</name>
</gene>
<evidence type="ECO:0000256" key="2">
    <source>
        <dbReference type="ARBA" id="ARBA00022723"/>
    </source>
</evidence>
<dbReference type="GO" id="GO:0009055">
    <property type="term" value="F:electron transfer activity"/>
    <property type="evidence" value="ECO:0007669"/>
    <property type="project" value="InterPro"/>
</dbReference>
<sequence>MMRPGPILLGALIALAPALGAGGAFAQARANYILRCAGCHGMEGLGTEIGGVPAFPNSVEFLANDDAGRTYIMHVPGVVGASLDDAEIAEVMNYVVAHWSETPAPPFTEEEVRRRRAEHVPDVVARRAEIAARLASEGKVLAPYPWP</sequence>
<feature type="signal peptide" evidence="5">
    <location>
        <begin position="1"/>
        <end position="26"/>
    </location>
</feature>
<dbReference type="AlphaFoldDB" id="A0A2W5NBN9"/>
<evidence type="ECO:0000256" key="3">
    <source>
        <dbReference type="ARBA" id="ARBA00023004"/>
    </source>
</evidence>
<keyword evidence="5" id="KW-0732">Signal</keyword>
<dbReference type="InterPro" id="IPR036909">
    <property type="entry name" value="Cyt_c-like_dom_sf"/>
</dbReference>
<evidence type="ECO:0000313" key="7">
    <source>
        <dbReference type="EMBL" id="PZQ49908.1"/>
    </source>
</evidence>
<feature type="chain" id="PRO_5015844486" evidence="5">
    <location>
        <begin position="27"/>
        <end position="147"/>
    </location>
</feature>
<comment type="caution">
    <text evidence="7">The sequence shown here is derived from an EMBL/GenBank/DDBJ whole genome shotgun (WGS) entry which is preliminary data.</text>
</comment>
<evidence type="ECO:0000259" key="6">
    <source>
        <dbReference type="PROSITE" id="PS51007"/>
    </source>
</evidence>
<accession>A0A2W5NBN9</accession>
<evidence type="ECO:0000256" key="1">
    <source>
        <dbReference type="ARBA" id="ARBA00022617"/>
    </source>
</evidence>
<reference evidence="7 8" key="1">
    <citation type="submission" date="2017-08" db="EMBL/GenBank/DDBJ databases">
        <title>Infants hospitalized years apart are colonized by the same room-sourced microbial strains.</title>
        <authorList>
            <person name="Brooks B."/>
            <person name="Olm M.R."/>
            <person name="Firek B.A."/>
            <person name="Baker R."/>
            <person name="Thomas B.C."/>
            <person name="Morowitz M.J."/>
            <person name="Banfield J.F."/>
        </authorList>
    </citation>
    <scope>NUCLEOTIDE SEQUENCE [LARGE SCALE GENOMIC DNA]</scope>
    <source>
        <strain evidence="7">S2_005_002_R2_34</strain>
    </source>
</reference>
<protein>
    <submittedName>
        <fullName evidence="7">Cytochrome C</fullName>
    </submittedName>
</protein>
<feature type="domain" description="Cytochrome c" evidence="6">
    <location>
        <begin position="23"/>
        <end position="99"/>
    </location>
</feature>
<keyword evidence="2 4" id="KW-0479">Metal-binding</keyword>
<keyword evidence="1 4" id="KW-0349">Heme</keyword>
<dbReference type="PROSITE" id="PS51007">
    <property type="entry name" value="CYTC"/>
    <property type="match status" value="1"/>
</dbReference>
<keyword evidence="3 4" id="KW-0408">Iron</keyword>
<dbReference type="Gene3D" id="1.10.760.10">
    <property type="entry name" value="Cytochrome c-like domain"/>
    <property type="match status" value="1"/>
</dbReference>
<organism evidence="7 8">
    <name type="scientific">Rhodovulum sulfidophilum</name>
    <name type="common">Rhodobacter sulfidophilus</name>
    <dbReference type="NCBI Taxonomy" id="35806"/>
    <lineage>
        <taxon>Bacteria</taxon>
        <taxon>Pseudomonadati</taxon>
        <taxon>Pseudomonadota</taxon>
        <taxon>Alphaproteobacteria</taxon>
        <taxon>Rhodobacterales</taxon>
        <taxon>Paracoccaceae</taxon>
        <taxon>Rhodovulum</taxon>
    </lineage>
</organism>
<evidence type="ECO:0000313" key="8">
    <source>
        <dbReference type="Proteomes" id="UP000249185"/>
    </source>
</evidence>